<dbReference type="Gene3D" id="3.30.70.20">
    <property type="match status" value="2"/>
</dbReference>
<dbReference type="Proteomes" id="UP000705867">
    <property type="component" value="Unassembled WGS sequence"/>
</dbReference>
<evidence type="ECO:0000313" key="7">
    <source>
        <dbReference type="Proteomes" id="UP000705867"/>
    </source>
</evidence>
<protein>
    <submittedName>
        <fullName evidence="6">4Fe-4S dicluster domain-containing protein</fullName>
    </submittedName>
</protein>
<evidence type="ECO:0000313" key="6">
    <source>
        <dbReference type="EMBL" id="MBZ0155130.1"/>
    </source>
</evidence>
<organism evidence="6 7">
    <name type="scientific">Candidatus Nitrobium versatile</name>
    <dbReference type="NCBI Taxonomy" id="2884831"/>
    <lineage>
        <taxon>Bacteria</taxon>
        <taxon>Pseudomonadati</taxon>
        <taxon>Nitrospirota</taxon>
        <taxon>Nitrospiria</taxon>
        <taxon>Nitrospirales</taxon>
        <taxon>Nitrospiraceae</taxon>
        <taxon>Candidatus Nitrobium</taxon>
    </lineage>
</organism>
<dbReference type="PROSITE" id="PS51379">
    <property type="entry name" value="4FE4S_FER_2"/>
    <property type="match status" value="1"/>
</dbReference>
<keyword evidence="2" id="KW-0479">Metal-binding</keyword>
<dbReference type="InterPro" id="IPR054822">
    <property type="entry name" value="DsrO-like"/>
</dbReference>
<feature type="domain" description="4Fe-4S ferredoxin-type" evidence="5">
    <location>
        <begin position="145"/>
        <end position="174"/>
    </location>
</feature>
<dbReference type="GO" id="GO:0051539">
    <property type="term" value="F:4 iron, 4 sulfur cluster binding"/>
    <property type="evidence" value="ECO:0007669"/>
    <property type="project" value="UniProtKB-KW"/>
</dbReference>
<dbReference type="EMBL" id="JAIOIV010000022">
    <property type="protein sequence ID" value="MBZ0155130.1"/>
    <property type="molecule type" value="Genomic_DNA"/>
</dbReference>
<dbReference type="InterPro" id="IPR017900">
    <property type="entry name" value="4Fe4S_Fe_S_CS"/>
</dbReference>
<dbReference type="GO" id="GO:0046872">
    <property type="term" value="F:metal ion binding"/>
    <property type="evidence" value="ECO:0007669"/>
    <property type="project" value="UniProtKB-KW"/>
</dbReference>
<evidence type="ECO:0000256" key="2">
    <source>
        <dbReference type="ARBA" id="ARBA00022723"/>
    </source>
</evidence>
<dbReference type="PROSITE" id="PS00198">
    <property type="entry name" value="4FE4S_FER_1"/>
    <property type="match status" value="1"/>
</dbReference>
<dbReference type="PROSITE" id="PS51318">
    <property type="entry name" value="TAT"/>
    <property type="match status" value="1"/>
</dbReference>
<evidence type="ECO:0000256" key="4">
    <source>
        <dbReference type="ARBA" id="ARBA00023014"/>
    </source>
</evidence>
<evidence type="ECO:0000256" key="1">
    <source>
        <dbReference type="ARBA" id="ARBA00022485"/>
    </source>
</evidence>
<dbReference type="CDD" id="cd10551">
    <property type="entry name" value="PsrB"/>
    <property type="match status" value="1"/>
</dbReference>
<comment type="caution">
    <text evidence="6">The sequence shown here is derived from an EMBL/GenBank/DDBJ whole genome shotgun (WGS) entry which is preliminary data.</text>
</comment>
<gene>
    <name evidence="6" type="ORF">K8I29_02820</name>
</gene>
<keyword evidence="4" id="KW-0411">Iron-sulfur</keyword>
<reference evidence="6" key="1">
    <citation type="journal article" date="2021" name="bioRxiv">
        <title>Unraveling nitrogen, sulfur and carbon metabolic pathways and microbial community transcriptional responses to substrate deprivation and toxicity stresses in a bioreactor mimicking anoxic brackish coastal sediment conditions.</title>
        <authorList>
            <person name="Martins P.D."/>
            <person name="Echeveste M.J."/>
            <person name="Arshad A."/>
            <person name="Kurth J."/>
            <person name="Ouboter H."/>
            <person name="Jetten M.S.M."/>
            <person name="Welte C.U."/>
        </authorList>
    </citation>
    <scope>NUCLEOTIDE SEQUENCE</scope>
    <source>
        <strain evidence="6">MAG_39</strain>
    </source>
</reference>
<dbReference type="PANTHER" id="PTHR43177">
    <property type="entry name" value="PROTEIN NRFC"/>
    <property type="match status" value="1"/>
</dbReference>
<dbReference type="InterPro" id="IPR006311">
    <property type="entry name" value="TAT_signal"/>
</dbReference>
<reference evidence="6" key="2">
    <citation type="submission" date="2021-08" db="EMBL/GenBank/DDBJ databases">
        <authorList>
            <person name="Dalcin Martins P."/>
        </authorList>
    </citation>
    <scope>NUCLEOTIDE SEQUENCE</scope>
    <source>
        <strain evidence="6">MAG_39</strain>
    </source>
</reference>
<proteinExistence type="predicted"/>
<dbReference type="Pfam" id="PF13247">
    <property type="entry name" value="Fer4_11"/>
    <property type="match status" value="1"/>
</dbReference>
<keyword evidence="3" id="KW-0408">Iron</keyword>
<accession>A0A953M0F7</accession>
<dbReference type="InterPro" id="IPR050954">
    <property type="entry name" value="ET_IronSulfur_Cluster-Binding"/>
</dbReference>
<sequence length="270" mass="30011">MSMDRRNFLRMAGISALLGIGGAAVTGPGRKGVEASQMEPGSNALTAKRWGFVVDMSKFRTQGDVDRVVHACHSIHNVPDFGKDSPHEIKWIWTDAYEHVFPGNEDEYTSPTLKEMPFLVFCNHCAKPACVRVCPTKATFKRKDGIVMMDMHRCIGCRFCMAACPFGARSFNFRDPRPGIKEPSSEFPTRTKGVVEKCTACYERLAVGKMPACVEQSNGGIVFGDLEDPHSEVRKLIASHYTIRRKPELGTMPSIYYIIRSNETGGTEHA</sequence>
<keyword evidence="1" id="KW-0004">4Fe-4S</keyword>
<evidence type="ECO:0000256" key="3">
    <source>
        <dbReference type="ARBA" id="ARBA00023004"/>
    </source>
</evidence>
<dbReference type="SUPFAM" id="SSF54862">
    <property type="entry name" value="4Fe-4S ferredoxins"/>
    <property type="match status" value="1"/>
</dbReference>
<name>A0A953M0F7_9BACT</name>
<dbReference type="AlphaFoldDB" id="A0A953M0F7"/>
<dbReference type="NCBIfam" id="NF045797">
    <property type="entry name" value="DsrO"/>
    <property type="match status" value="1"/>
</dbReference>
<dbReference type="PANTHER" id="PTHR43177:SF3">
    <property type="entry name" value="PROTEIN NRFC HOMOLOG"/>
    <property type="match status" value="1"/>
</dbReference>
<dbReference type="InterPro" id="IPR017896">
    <property type="entry name" value="4Fe4S_Fe-S-bd"/>
</dbReference>
<evidence type="ECO:0000259" key="5">
    <source>
        <dbReference type="PROSITE" id="PS51379"/>
    </source>
</evidence>